<protein>
    <submittedName>
        <fullName evidence="2">RHS repeat-associated core domain-containing protein</fullName>
    </submittedName>
</protein>
<accession>A0A7C4QTK5</accession>
<dbReference type="InterPro" id="IPR022385">
    <property type="entry name" value="Rhs_assc_core"/>
</dbReference>
<proteinExistence type="predicted"/>
<dbReference type="InterPro" id="IPR031325">
    <property type="entry name" value="RHS_repeat"/>
</dbReference>
<feature type="region of interest" description="Disordered" evidence="1">
    <location>
        <begin position="47"/>
        <end position="312"/>
    </location>
</feature>
<dbReference type="PANTHER" id="PTHR32305:SF15">
    <property type="entry name" value="PROTEIN RHSA-RELATED"/>
    <property type="match status" value="1"/>
</dbReference>
<feature type="compositionally biased region" description="Low complexity" evidence="1">
    <location>
        <begin position="47"/>
        <end position="90"/>
    </location>
</feature>
<name>A0A7C4QTK5_9PLAN</name>
<dbReference type="EMBL" id="DSVQ01000005">
    <property type="protein sequence ID" value="HGT38090.1"/>
    <property type="molecule type" value="Genomic_DNA"/>
</dbReference>
<dbReference type="NCBIfam" id="TIGR03696">
    <property type="entry name" value="Rhs_assc_core"/>
    <property type="match status" value="1"/>
</dbReference>
<feature type="region of interest" description="Disordered" evidence="1">
    <location>
        <begin position="2303"/>
        <end position="2327"/>
    </location>
</feature>
<dbReference type="InterPro" id="IPR006530">
    <property type="entry name" value="YD"/>
</dbReference>
<feature type="compositionally biased region" description="Pro residues" evidence="1">
    <location>
        <begin position="2316"/>
        <end position="2327"/>
    </location>
</feature>
<evidence type="ECO:0000313" key="2">
    <source>
        <dbReference type="EMBL" id="HGT38090.1"/>
    </source>
</evidence>
<dbReference type="PANTHER" id="PTHR32305">
    <property type="match status" value="1"/>
</dbReference>
<dbReference type="Pfam" id="PF05593">
    <property type="entry name" value="RHS_repeat"/>
    <property type="match status" value="1"/>
</dbReference>
<evidence type="ECO:0000256" key="1">
    <source>
        <dbReference type="SAM" id="MobiDB-lite"/>
    </source>
</evidence>
<reference evidence="2" key="1">
    <citation type="journal article" date="2020" name="mSystems">
        <title>Genome- and Community-Level Interaction Insights into Carbon Utilization and Element Cycling Functions of Hydrothermarchaeota in Hydrothermal Sediment.</title>
        <authorList>
            <person name="Zhou Z."/>
            <person name="Liu Y."/>
            <person name="Xu W."/>
            <person name="Pan J."/>
            <person name="Luo Z.H."/>
            <person name="Li M."/>
        </authorList>
    </citation>
    <scope>NUCLEOTIDE SEQUENCE [LARGE SCALE GENOMIC DNA]</scope>
    <source>
        <strain evidence="2">SpSt-508</strain>
    </source>
</reference>
<dbReference type="InterPro" id="IPR050708">
    <property type="entry name" value="T6SS_VgrG/RHS"/>
</dbReference>
<comment type="caution">
    <text evidence="2">The sequence shown here is derived from an EMBL/GenBank/DDBJ whole genome shotgun (WGS) entry which is preliminary data.</text>
</comment>
<dbReference type="Gene3D" id="2.180.10.10">
    <property type="entry name" value="RHS repeat-associated core"/>
    <property type="match status" value="3"/>
</dbReference>
<organism evidence="2">
    <name type="scientific">Schlesneria paludicola</name>
    <dbReference type="NCBI Taxonomy" id="360056"/>
    <lineage>
        <taxon>Bacteria</taxon>
        <taxon>Pseudomonadati</taxon>
        <taxon>Planctomycetota</taxon>
        <taxon>Planctomycetia</taxon>
        <taxon>Planctomycetales</taxon>
        <taxon>Planctomycetaceae</taxon>
        <taxon>Schlesneria</taxon>
    </lineage>
</organism>
<feature type="compositionally biased region" description="Low complexity" evidence="1">
    <location>
        <begin position="1423"/>
        <end position="1438"/>
    </location>
</feature>
<feature type="region of interest" description="Disordered" evidence="1">
    <location>
        <begin position="1422"/>
        <end position="1443"/>
    </location>
</feature>
<gene>
    <name evidence="2" type="ORF">ENS64_02305</name>
</gene>
<dbReference type="NCBIfam" id="TIGR01643">
    <property type="entry name" value="YD_repeat_2x"/>
    <property type="match status" value="1"/>
</dbReference>
<feature type="compositionally biased region" description="Low complexity" evidence="1">
    <location>
        <begin position="97"/>
        <end position="302"/>
    </location>
</feature>
<sequence length="2327" mass="248327">MMWPSNCCTIPPHPSGLWVSPEADLSFAYAILGRLGLMSSSGWYSSSSWEPSSSSGFQPSSSSSGGLPSSSSGLGSSSSSAGPGSSSSSGSPPPPSSSSSTSPPSSSSGVPSSSSSSSPWSSSSGSPSSSSSSSSSSAGPSSSSSGASSSSSASGGSSSSSSSSGGGSSSSSTSSSSSPPSSSSSSGSSGGSSSSSSSSGGPGSSSSSSSSGEGSSSSSSSSGGGSSSSSSSSGGGSSSSSSTSSSSSSGGGSSSSSSASSSSSSSGGGSSSSSSSSSGGGSSSSSSSSVSSSSSTGSSSSGQRDSGPCSCMNTSEGPVRYFNGEVRIEVTDVASTGFGTPWAHTRTYSNQQKVDFDRGNGWNWNPINWPYFAQSTLAGASLTLYSNLYNLRYFYYDAGTNTYSPQFGDLSTLEHLSSSHQFRLTEPDGTVILFHDLTHSTRPGGFVSMTSPGGTTLAVTQESGDKIVELQRSVTVDGVTSTESFLYGYITSGELSGHIESCTIRKRASASDPWENVTRVIYSYYGSSDPSGSLADLRTATRQTWQNSAWVDTGTDYYRYHKAGSTKGGAHDLKFVCGPEAFVRLSANVPDPFTASDAQVSLFADFYYEYDGNDRVSLERMYAGSKTVTFSYIRNPRYPIIVGSSSSSSIGSTDYNVWIYQTVEIQPDGSQRITFANFAGQTMLSVLKASATSSDQWCTFFRYDSQGRQIWMAQPSAVTGYDEQYDDLLHYVPASGKYEYLRDNDGLIQVTEYYTSPGSSSSSGGSSAAPDGYMKAEQIMKGQLGTPIALRAWEYTSHTEGDTTVFPVSKEIRYPDESNPSQQIITGYEYTFHTGTTQIAQQTTILPVIPTSQNGSGTANSRKDYFDTLGYRTWSMNERGFITRYVYNTRNGALVQRIDDVDTSVVSGAPAGWSTPSGGGLNLITDFESDDQGRITQELGPAHVVDINGIATLIRRAIWTVYDDANHTIRIGRGYTTGSGPNYTFTLINPVEIRQADKSGKPIAEILATRASTAGKLLPTDTFPQSSYVRWTTYQYTDCCLLASQRVYRLIPASGEGSPGTNYDETVYGYDVNKRRNRVVTPGGTITFTVFDPRNLPSEVFIGTDDSGASASDPTGGGVGSNNMVLVTENEYDDGQSGGDGNLTEVAQWVNASVSRVTSGSYDWRNRLITVDGEIDYFAEGFYDNLDRLIRVDRRNTSAGGNLIARQETKFDDLSRVYQTVRYGVDPSTGSVGNALTDNTWFDPAGNVVKTLPAGSKLWTKTKFDSLNRAVAVYTGYGTDASYSDIFTVTGDVILEQMETVFDDGGNAIQETRRQRYHNAPASQTGALGSPSLTPNARVTYAASYPDPLGRPHANADYGTNGGAAFTRSSTIPARSDTVLVTSQAYDDAGNLLETTDPAGMVIRFGYDAAGSRTQVIENYVASPPSSSSSSGTGCGPSADINRTTNLTYTPDGLVASLQAINTSTGNQTTTYVYGTTLADSDVAASVLLRSVIYPDSTGGSDQVWLSYNRQAQRTSLTDQNGSVHQYDYDLLGRLTQDRVTTLAANVDGAIRRIETAYEVRGLVSRITSNDSPTVGAGSTVNEVKFTYNDFGQSIKTYQAHSGAVDAMTTPSVQMGYANGSANTIRPTSLIYPNGRTLSFDYGSSGGIDDSASRLETIVDSPANGSTHLAEYSYLGLATVAEQTSPQPGIQFTLLGNLTPDGDIYTALDRFGRIKQSLWKRSGTALSNVEYGYDRASNRTWRENPVATANSAQYDWKYGYDGLQRLKDGQRGTLNGTHTGITSPQFGQCWTLDATGNWSAFKQSDNGTTWSLEQTRTANPVNELTAINATVGEQWADPKYDANGNMTTIPRPGLNRPSWANLTTNQWAALTVDNWSRMEVAPTFRATYDAWNRLVKLTDGGDGSTVHENQYDGRGYRIVTKTYTDGTLSETRHAYFTNQWLVIEERLGTSSTPDRQFVWGVRYIDDLILRDRSVSGGTLNERLYAMQDANWNVTAVADATGTVQERYEYDPYGVTTVLSPTFAVRATSNFGWETTYSGYRLDVAAGLLAVRYRFYHPELGIWVTPDPMILEENVNSEIVERDTRQFMRHVAMLKLSTSIWFSDTSSGIQTLERVSALNLFEYSGSYPIGRIDPLGLDWLDCMTECMSDNDPIDMALEAALAALVGQPIPKTWVITWAEAVGDTQLANAIRGSLKKPGVSRLTTLPSALSAKLRLGGRSSLRLLGRTAARIVGPIVTAYGLALAAVEVHCTGVCTACWWYDVHYDSSMNIKASLRSYFGSQPVQPVQSVRPPAPLPVCPPRRPTGAEVIPIGTDPSRLPPPTRPRVFE</sequence>